<dbReference type="PANTHER" id="PTHR42877:SF8">
    <property type="entry name" value="MONOOXYGENASE"/>
    <property type="match status" value="1"/>
</dbReference>
<dbReference type="OrthoDB" id="74360at2759"/>
<dbReference type="AlphaFoldDB" id="A0A9P8VLW2"/>
<comment type="similarity">
    <text evidence="1">Belongs to the FAD-binding monooxygenase family.</text>
</comment>
<evidence type="ECO:0000256" key="1">
    <source>
        <dbReference type="ARBA" id="ARBA00010139"/>
    </source>
</evidence>
<dbReference type="InterPro" id="IPR020946">
    <property type="entry name" value="Flavin_mOase-like"/>
</dbReference>
<evidence type="ECO:0008006" key="7">
    <source>
        <dbReference type="Google" id="ProtNLM"/>
    </source>
</evidence>
<evidence type="ECO:0000256" key="2">
    <source>
        <dbReference type="ARBA" id="ARBA00022630"/>
    </source>
</evidence>
<keyword evidence="6" id="KW-1185">Reference proteome</keyword>
<protein>
    <recommendedName>
        <fullName evidence="7">Monooxygenase</fullName>
    </recommendedName>
</protein>
<evidence type="ECO:0000313" key="5">
    <source>
        <dbReference type="EMBL" id="KAH6696838.1"/>
    </source>
</evidence>
<dbReference type="PANTHER" id="PTHR42877">
    <property type="entry name" value="L-ORNITHINE N(5)-MONOOXYGENASE-RELATED"/>
    <property type="match status" value="1"/>
</dbReference>
<proteinExistence type="inferred from homology"/>
<dbReference type="InterPro" id="IPR051209">
    <property type="entry name" value="FAD-bind_Monooxygenase_sf"/>
</dbReference>
<accession>A0A9P8VLW2</accession>
<name>A0A9P8VLW2_9PEZI</name>
<dbReference type="EMBL" id="JAGSXJ010000001">
    <property type="protein sequence ID" value="KAH6696838.1"/>
    <property type="molecule type" value="Genomic_DNA"/>
</dbReference>
<dbReference type="Proteomes" id="UP000770015">
    <property type="component" value="Unassembled WGS sequence"/>
</dbReference>
<sequence length="614" mass="68832">MTTPNATTTSDLASEPVGAYKLQKHLKDHVTIRILEKSPQLGGTWYENRYPGCACDVPSHCYQYSFAPNPDWSKFYASSGEIRNYLQTVARQLHIEELITFNTRVVNAQWSETASTWTLYTEAGSRIESEVFINAGGILNNPQTPDIPGLDSFAGQTLHTAAWDSSADLSGKTIGVIGAGASAVQLLPQIQPVADKVHVFIRTPSWISPPVALADADVPNPEYKDQEKSAFREDDAGYLQSRKHLETQFNNMFDAFFKASPQQRDLRQRFEARMKTLIHDEELQKRLIPSFEAGCRRINPGEQYLIALQESNVQPVFEGIEKVTPRRIIAGGVEYPCDVLVTATGFNTTFRPRFPIVGRDGVNLQELWTKSPEAYLGTGVSGFPNYMIFLGPNTPISNGSLMGPIEATGDYFIRILSKMIRQRVRSFDVRRNAQEDFNTHTQAFMKQMVWTGTCRSWFKKGTDGRVSALWPGSSLQYMQVLAEDRWEDYEWRHDGERFAYWQDGFSWIERPELDPLGIAAQEYATSMTTIPDRSSDLSFYLKPAAPLAQDATQGTLGPQRLEQPDEDCDCADGTKSDSSGTCVDDAVQTMLPGEASKAIKTDQDQERMEFVVPV</sequence>
<dbReference type="SUPFAM" id="SSF51905">
    <property type="entry name" value="FAD/NAD(P)-binding domain"/>
    <property type="match status" value="2"/>
</dbReference>
<evidence type="ECO:0000313" key="6">
    <source>
        <dbReference type="Proteomes" id="UP000770015"/>
    </source>
</evidence>
<keyword evidence="4" id="KW-0560">Oxidoreductase</keyword>
<dbReference type="InterPro" id="IPR036188">
    <property type="entry name" value="FAD/NAD-bd_sf"/>
</dbReference>
<keyword evidence="3" id="KW-0274">FAD</keyword>
<gene>
    <name evidence="5" type="ORF">F5X68DRAFT_219307</name>
</gene>
<dbReference type="GO" id="GO:0050660">
    <property type="term" value="F:flavin adenine dinucleotide binding"/>
    <property type="evidence" value="ECO:0007669"/>
    <property type="project" value="InterPro"/>
</dbReference>
<dbReference type="Gene3D" id="3.50.50.60">
    <property type="entry name" value="FAD/NAD(P)-binding domain"/>
    <property type="match status" value="2"/>
</dbReference>
<comment type="caution">
    <text evidence="5">The sequence shown here is derived from an EMBL/GenBank/DDBJ whole genome shotgun (WGS) entry which is preliminary data.</text>
</comment>
<dbReference type="GO" id="GO:0004499">
    <property type="term" value="F:N,N-dimethylaniline monooxygenase activity"/>
    <property type="evidence" value="ECO:0007669"/>
    <property type="project" value="InterPro"/>
</dbReference>
<evidence type="ECO:0000256" key="4">
    <source>
        <dbReference type="ARBA" id="ARBA00023002"/>
    </source>
</evidence>
<reference evidence="5" key="1">
    <citation type="journal article" date="2021" name="Nat. Commun.">
        <title>Genetic determinants of endophytism in the Arabidopsis root mycobiome.</title>
        <authorList>
            <person name="Mesny F."/>
            <person name="Miyauchi S."/>
            <person name="Thiergart T."/>
            <person name="Pickel B."/>
            <person name="Atanasova L."/>
            <person name="Karlsson M."/>
            <person name="Huettel B."/>
            <person name="Barry K.W."/>
            <person name="Haridas S."/>
            <person name="Chen C."/>
            <person name="Bauer D."/>
            <person name="Andreopoulos W."/>
            <person name="Pangilinan J."/>
            <person name="LaButti K."/>
            <person name="Riley R."/>
            <person name="Lipzen A."/>
            <person name="Clum A."/>
            <person name="Drula E."/>
            <person name="Henrissat B."/>
            <person name="Kohler A."/>
            <person name="Grigoriev I.V."/>
            <person name="Martin F.M."/>
            <person name="Hacquard S."/>
        </authorList>
    </citation>
    <scope>NUCLEOTIDE SEQUENCE</scope>
    <source>
        <strain evidence="5">MPI-SDFR-AT-0117</strain>
    </source>
</reference>
<keyword evidence="2" id="KW-0285">Flavoprotein</keyword>
<organism evidence="5 6">
    <name type="scientific">Plectosphaerella plurivora</name>
    <dbReference type="NCBI Taxonomy" id="936078"/>
    <lineage>
        <taxon>Eukaryota</taxon>
        <taxon>Fungi</taxon>
        <taxon>Dikarya</taxon>
        <taxon>Ascomycota</taxon>
        <taxon>Pezizomycotina</taxon>
        <taxon>Sordariomycetes</taxon>
        <taxon>Hypocreomycetidae</taxon>
        <taxon>Glomerellales</taxon>
        <taxon>Plectosphaerellaceae</taxon>
        <taxon>Plectosphaerella</taxon>
    </lineage>
</organism>
<evidence type="ECO:0000256" key="3">
    <source>
        <dbReference type="ARBA" id="ARBA00022827"/>
    </source>
</evidence>
<dbReference type="Pfam" id="PF00743">
    <property type="entry name" value="FMO-like"/>
    <property type="match status" value="1"/>
</dbReference>
<dbReference type="GO" id="GO:0050661">
    <property type="term" value="F:NADP binding"/>
    <property type="evidence" value="ECO:0007669"/>
    <property type="project" value="InterPro"/>
</dbReference>